<gene>
    <name evidence="3" type="ORF">BOTBODRAFT_264051</name>
</gene>
<accession>A0A067M2X6</accession>
<feature type="region of interest" description="Disordered" evidence="1">
    <location>
        <begin position="294"/>
        <end position="339"/>
    </location>
</feature>
<dbReference type="AlphaFoldDB" id="A0A067M2X6"/>
<dbReference type="InParanoid" id="A0A067M2X6"/>
<keyword evidence="4" id="KW-1185">Reference proteome</keyword>
<evidence type="ECO:0000313" key="4">
    <source>
        <dbReference type="Proteomes" id="UP000027195"/>
    </source>
</evidence>
<feature type="compositionally biased region" description="Polar residues" evidence="1">
    <location>
        <begin position="297"/>
        <end position="309"/>
    </location>
</feature>
<protein>
    <submittedName>
        <fullName evidence="3">Uncharacterized protein</fullName>
    </submittedName>
</protein>
<keyword evidence="2" id="KW-1133">Transmembrane helix</keyword>
<keyword evidence="2" id="KW-0812">Transmembrane</keyword>
<evidence type="ECO:0000313" key="3">
    <source>
        <dbReference type="EMBL" id="KDQ06222.1"/>
    </source>
</evidence>
<evidence type="ECO:0000256" key="2">
    <source>
        <dbReference type="SAM" id="Phobius"/>
    </source>
</evidence>
<evidence type="ECO:0000256" key="1">
    <source>
        <dbReference type="SAM" id="MobiDB-lite"/>
    </source>
</evidence>
<dbReference type="HOGENOM" id="CLU_773826_0_0_1"/>
<name>A0A067M2X6_BOTB1</name>
<reference evidence="4" key="1">
    <citation type="journal article" date="2014" name="Proc. Natl. Acad. Sci. U.S.A.">
        <title>Extensive sampling of basidiomycete genomes demonstrates inadequacy of the white-rot/brown-rot paradigm for wood decay fungi.</title>
        <authorList>
            <person name="Riley R."/>
            <person name="Salamov A.A."/>
            <person name="Brown D.W."/>
            <person name="Nagy L.G."/>
            <person name="Floudas D."/>
            <person name="Held B.W."/>
            <person name="Levasseur A."/>
            <person name="Lombard V."/>
            <person name="Morin E."/>
            <person name="Otillar R."/>
            <person name="Lindquist E.A."/>
            <person name="Sun H."/>
            <person name="LaButti K.M."/>
            <person name="Schmutz J."/>
            <person name="Jabbour D."/>
            <person name="Luo H."/>
            <person name="Baker S.E."/>
            <person name="Pisabarro A.G."/>
            <person name="Walton J.D."/>
            <person name="Blanchette R.A."/>
            <person name="Henrissat B."/>
            <person name="Martin F."/>
            <person name="Cullen D."/>
            <person name="Hibbett D.S."/>
            <person name="Grigoriev I.V."/>
        </authorList>
    </citation>
    <scope>NUCLEOTIDE SEQUENCE [LARGE SCALE GENOMIC DNA]</scope>
    <source>
        <strain evidence="4">FD-172 SS1</strain>
    </source>
</reference>
<dbReference type="OrthoDB" id="3066674at2759"/>
<dbReference type="EMBL" id="KL198148">
    <property type="protein sequence ID" value="KDQ06222.1"/>
    <property type="molecule type" value="Genomic_DNA"/>
</dbReference>
<dbReference type="Proteomes" id="UP000027195">
    <property type="component" value="Unassembled WGS sequence"/>
</dbReference>
<keyword evidence="2" id="KW-0472">Membrane</keyword>
<feature type="transmembrane region" description="Helical" evidence="2">
    <location>
        <begin position="262"/>
        <end position="284"/>
    </location>
</feature>
<sequence>MDASQMAARHVNQINVFIGHQNRSFSLRSAVNVTALWPDNIPRQMRKDCAPLREWAYPELPLYSSAFACPFAQQTADAKLEDSECGFHEYVGIGDYDISKQVEYSQERMNIIRYAPYVPCVPNILVMFNYTATKIPALAMPDIFQSVVVAITFTRHEQPNDQFADALDETLPVPLLRNAHIMGSIRRTVRRKFSTSFWGGLTGTSHNFTIAETTILGPNPYDFFPRLNNTASLLLLQGINTRELRTITDVQDPSPFTAMSNIGGMVTIGGVIFSTLFGLGYAALLGLEESEKGYTEAGTTDSDGSSVNEGASGVHQRNEHDTEEENTVLLPPLSRHKTI</sequence>
<proteinExistence type="predicted"/>
<organism evidence="3 4">
    <name type="scientific">Botryobasidium botryosum (strain FD-172 SS1)</name>
    <dbReference type="NCBI Taxonomy" id="930990"/>
    <lineage>
        <taxon>Eukaryota</taxon>
        <taxon>Fungi</taxon>
        <taxon>Dikarya</taxon>
        <taxon>Basidiomycota</taxon>
        <taxon>Agaricomycotina</taxon>
        <taxon>Agaricomycetes</taxon>
        <taxon>Cantharellales</taxon>
        <taxon>Botryobasidiaceae</taxon>
        <taxon>Botryobasidium</taxon>
    </lineage>
</organism>